<protein>
    <recommendedName>
        <fullName evidence="2">Dicarboxylate carrier MatC N-terminal domain-containing protein</fullName>
    </recommendedName>
</protein>
<feature type="transmembrane region" description="Helical" evidence="1">
    <location>
        <begin position="95"/>
        <end position="127"/>
    </location>
</feature>
<reference evidence="3 4" key="1">
    <citation type="submission" date="2023-01" db="EMBL/GenBank/DDBJ databases">
        <authorList>
            <person name="Lee S.H."/>
            <person name="Jung H.S."/>
            <person name="Yun J.U."/>
        </authorList>
    </citation>
    <scope>NUCLEOTIDE SEQUENCE [LARGE SCALE GENOMIC DNA]</scope>
    <source>
        <strain evidence="3 4">CBA3646</strain>
    </source>
</reference>
<organism evidence="3 4">
    <name type="scientific">Peptoniphilus equinus</name>
    <dbReference type="NCBI Taxonomy" id="3016343"/>
    <lineage>
        <taxon>Bacteria</taxon>
        <taxon>Bacillati</taxon>
        <taxon>Bacillota</taxon>
        <taxon>Tissierellia</taxon>
        <taxon>Tissierellales</taxon>
        <taxon>Peptoniphilaceae</taxon>
        <taxon>Peptoniphilus</taxon>
    </lineage>
</organism>
<accession>A0ABY7QSE5</accession>
<feature type="transmembrane region" description="Helical" evidence="1">
    <location>
        <begin position="48"/>
        <end position="69"/>
    </location>
</feature>
<keyword evidence="1" id="KW-0812">Transmembrane</keyword>
<gene>
    <name evidence="3" type="ORF">O6R05_05105</name>
</gene>
<sequence>MNFAVISLIVFVCILFVGYKSKINTGLLSIACAMILGHFMDMADKTIIAGFATTLFVQLTGVMLLFSIASENNALQLIAKRAVATAGKRTYLIPLIVYFVAVFMAGIGCGCVPVMSLMAVFCAALAAEMKVNPVLLIPMGLLGAQGGGTTPLTTTGILGATLAAENGITEYIGTGLMMGQFLCSTLFAVTLYIVLKGYKIKADNPVNLSDIPKMSKKQKLSCVAILGVAICVLVFKFDVGLSSFVASVILLLLKTADQKKAIAGIPWQTLLLVCGINVLMNLVIIAGGIDLLANSLASIMTDRTTIPLIGATAGIMSWFSSTSGVVMPTLIPTVAPLLANMGTTQVTATAMVTAITATAHTAGVSPISSGGSMGLASYCSQTGCGEEEERKLFADLFGVAIGGVIFCTIFGFLGGFSIFH</sequence>
<keyword evidence="4" id="KW-1185">Reference proteome</keyword>
<name>A0ABY7QSE5_9FIRM</name>
<dbReference type="Proteomes" id="UP001210339">
    <property type="component" value="Chromosome"/>
</dbReference>
<feature type="transmembrane region" description="Helical" evidence="1">
    <location>
        <begin position="223"/>
        <end position="253"/>
    </location>
</feature>
<feature type="transmembrane region" description="Helical" evidence="1">
    <location>
        <begin position="265"/>
        <end position="293"/>
    </location>
</feature>
<dbReference type="RefSeq" id="WP_271190923.1">
    <property type="nucleotide sequence ID" value="NZ_CP115667.1"/>
</dbReference>
<dbReference type="InterPro" id="IPR009827">
    <property type="entry name" value="MatC_N"/>
</dbReference>
<feature type="transmembrane region" description="Helical" evidence="1">
    <location>
        <begin position="6"/>
        <end position="36"/>
    </location>
</feature>
<feature type="transmembrane region" description="Helical" evidence="1">
    <location>
        <begin position="396"/>
        <end position="419"/>
    </location>
</feature>
<feature type="transmembrane region" description="Helical" evidence="1">
    <location>
        <begin position="134"/>
        <end position="159"/>
    </location>
</feature>
<keyword evidence="1" id="KW-1133">Transmembrane helix</keyword>
<evidence type="ECO:0000256" key="1">
    <source>
        <dbReference type="SAM" id="Phobius"/>
    </source>
</evidence>
<feature type="transmembrane region" description="Helical" evidence="1">
    <location>
        <begin position="305"/>
        <end position="331"/>
    </location>
</feature>
<evidence type="ECO:0000313" key="3">
    <source>
        <dbReference type="EMBL" id="WBW49391.1"/>
    </source>
</evidence>
<proteinExistence type="predicted"/>
<dbReference type="EMBL" id="CP115667">
    <property type="protein sequence ID" value="WBW49391.1"/>
    <property type="molecule type" value="Genomic_DNA"/>
</dbReference>
<keyword evidence="1" id="KW-0472">Membrane</keyword>
<evidence type="ECO:0000259" key="2">
    <source>
        <dbReference type="Pfam" id="PF07158"/>
    </source>
</evidence>
<dbReference type="Pfam" id="PF07158">
    <property type="entry name" value="MatC_N"/>
    <property type="match status" value="1"/>
</dbReference>
<evidence type="ECO:0000313" key="4">
    <source>
        <dbReference type="Proteomes" id="UP001210339"/>
    </source>
</evidence>
<feature type="transmembrane region" description="Helical" evidence="1">
    <location>
        <begin position="171"/>
        <end position="195"/>
    </location>
</feature>
<feature type="domain" description="Dicarboxylate carrier MatC N-terminal" evidence="2">
    <location>
        <begin position="1"/>
        <end position="148"/>
    </location>
</feature>